<organism evidence="3 4">
    <name type="scientific">Urinicoccus massiliensis</name>
    <dbReference type="NCBI Taxonomy" id="1723382"/>
    <lineage>
        <taxon>Bacteria</taxon>
        <taxon>Bacillati</taxon>
        <taxon>Bacillota</taxon>
        <taxon>Tissierellia</taxon>
        <taxon>Tissierellales</taxon>
        <taxon>Peptoniphilaceae</taxon>
        <taxon>Urinicoccus</taxon>
    </lineage>
</organism>
<dbReference type="RefSeq" id="WP_131749578.1">
    <property type="nucleotide sequence ID" value="NZ_CAACYI010000001.1"/>
</dbReference>
<evidence type="ECO:0000313" key="3">
    <source>
        <dbReference type="EMBL" id="VFB17482.1"/>
    </source>
</evidence>
<protein>
    <submittedName>
        <fullName evidence="3">Uncharacterized protein</fullName>
    </submittedName>
</protein>
<proteinExistence type="predicted"/>
<keyword evidence="4" id="KW-1185">Reference proteome</keyword>
<dbReference type="EMBL" id="CAACYI010000007">
    <property type="protein sequence ID" value="VFB17482.1"/>
    <property type="molecule type" value="Genomic_DNA"/>
</dbReference>
<name>A0A8H2M998_9FIRM</name>
<evidence type="ECO:0000313" key="4">
    <source>
        <dbReference type="Proteomes" id="UP000377798"/>
    </source>
</evidence>
<reference evidence="3 4" key="1">
    <citation type="submission" date="2019-02" db="EMBL/GenBank/DDBJ databases">
        <authorList>
            <consortium name="Pathogen Informatics"/>
        </authorList>
    </citation>
    <scope>NUCLEOTIDE SEQUENCE [LARGE SCALE GENOMIC DNA]</scope>
    <source>
        <strain evidence="3 4">3012STDY7089603</strain>
    </source>
</reference>
<evidence type="ECO:0000256" key="1">
    <source>
        <dbReference type="SAM" id="Phobius"/>
    </source>
</evidence>
<accession>A0A8H2M998</accession>
<dbReference type="Proteomes" id="UP000377798">
    <property type="component" value="Unassembled WGS sequence"/>
</dbReference>
<evidence type="ECO:0000313" key="2">
    <source>
        <dbReference type="EMBL" id="VFB16895.1"/>
    </source>
</evidence>
<sequence length="207" mass="23853">MNKQVRYFLMIIALALVSFVITNVMGTADKKRNNQVDGVKLIVQASKDQRKPIVRTYKKSVYDGLSTLEVAKIYEEISGKREGDLPCIDLLEDPKVYFSFKKEDQAVQAQDIHLEVLAKNYNSRGEDKAQKIKGQLEKVNDTTYAFQSRRFTTQYEKYFMEELVFKLSYHIDGVEYFSTFICLQSNAPDGTDFSKNEELAQPKEADK</sequence>
<feature type="transmembrane region" description="Helical" evidence="1">
    <location>
        <begin position="7"/>
        <end position="26"/>
    </location>
</feature>
<keyword evidence="1" id="KW-0812">Transmembrane</keyword>
<gene>
    <name evidence="2" type="ORF">NCTC13150_01468</name>
    <name evidence="3" type="ORF">NCTC13150_02075</name>
</gene>
<dbReference type="AlphaFoldDB" id="A0A8H2M998"/>
<dbReference type="EMBL" id="CAACYI010000001">
    <property type="protein sequence ID" value="VFB16895.1"/>
    <property type="molecule type" value="Genomic_DNA"/>
</dbReference>
<keyword evidence="1" id="KW-0472">Membrane</keyword>
<keyword evidence="1" id="KW-1133">Transmembrane helix</keyword>
<comment type="caution">
    <text evidence="3">The sequence shown here is derived from an EMBL/GenBank/DDBJ whole genome shotgun (WGS) entry which is preliminary data.</text>
</comment>